<protein>
    <recommendedName>
        <fullName evidence="4">DRBM domain-containing protein</fullName>
    </recommendedName>
</protein>
<evidence type="ECO:0008006" key="4">
    <source>
        <dbReference type="Google" id="ProtNLM"/>
    </source>
</evidence>
<accession>A0AAW0YPE5</accession>
<dbReference type="EMBL" id="JBCAWK010000005">
    <property type="protein sequence ID" value="KAK8858716.1"/>
    <property type="molecule type" value="Genomic_DNA"/>
</dbReference>
<sequence length="402" mass="44860">MNDLTCPTQSSFSTPLSSHLPPLPRIRDSELYRVVTTPVIFKRSEGRAVSPLVADDENDIEDSTSGFEPDTLEYQGENLLPVCSSSFSCVLPTERKPITERMDSSECLSQLWEMYDLPSLIEKGQISQRSDGLSDQILSDQIHAHVSVGKGYIAGVYCDRLRHGPAPPVLRDFLIEGHSERSVDPQPALEKEMLGVESGLNDDTPSTLEHIDDVDETHNFDLSPPISLQAALEPSLDHPSSPTDQIPLKTTERKEVLYLLLPRDDSTPKFESNTLKASQLNPSKIRDWTQRYQCRQHTPEGAGDRQTRCMVQALTQHSSIKGSDQRPAYHKSQDKKGRVWKMVRTAIDTEQRQWRGEGAGRTQQEAKNVAAGMIYRRLVLSGSDPKLGGSSGGKKTERKARE</sequence>
<comment type="caution">
    <text evidence="2">The sequence shown here is derived from an EMBL/GenBank/DDBJ whole genome shotgun (WGS) entry which is preliminary data.</text>
</comment>
<proteinExistence type="predicted"/>
<keyword evidence="3" id="KW-1185">Reference proteome</keyword>
<gene>
    <name evidence="2" type="ORF">IAR55_002945</name>
</gene>
<name>A0AAW0YPE5_9TREE</name>
<evidence type="ECO:0000256" key="1">
    <source>
        <dbReference type="SAM" id="MobiDB-lite"/>
    </source>
</evidence>
<dbReference type="AlphaFoldDB" id="A0AAW0YPE5"/>
<dbReference type="RefSeq" id="XP_066803557.1">
    <property type="nucleotide sequence ID" value="XM_066946056.1"/>
</dbReference>
<organism evidence="2 3">
    <name type="scientific">Kwoniella newhampshirensis</name>
    <dbReference type="NCBI Taxonomy" id="1651941"/>
    <lineage>
        <taxon>Eukaryota</taxon>
        <taxon>Fungi</taxon>
        <taxon>Dikarya</taxon>
        <taxon>Basidiomycota</taxon>
        <taxon>Agaricomycotina</taxon>
        <taxon>Tremellomycetes</taxon>
        <taxon>Tremellales</taxon>
        <taxon>Cryptococcaceae</taxon>
        <taxon>Kwoniella</taxon>
    </lineage>
</organism>
<feature type="region of interest" description="Disordered" evidence="1">
    <location>
        <begin position="380"/>
        <end position="402"/>
    </location>
</feature>
<reference evidence="2 3" key="1">
    <citation type="journal article" date="2024" name="bioRxiv">
        <title>Comparative genomics of Cryptococcus and Kwoniella reveals pathogenesis evolution and contrasting karyotype dynamics via intercentromeric recombination or chromosome fusion.</title>
        <authorList>
            <person name="Coelho M.A."/>
            <person name="David-Palma M."/>
            <person name="Shea T."/>
            <person name="Bowers K."/>
            <person name="McGinley-Smith S."/>
            <person name="Mohammad A.W."/>
            <person name="Gnirke A."/>
            <person name="Yurkov A.M."/>
            <person name="Nowrousian M."/>
            <person name="Sun S."/>
            <person name="Cuomo C.A."/>
            <person name="Heitman J."/>
        </authorList>
    </citation>
    <scope>NUCLEOTIDE SEQUENCE [LARGE SCALE GENOMIC DNA]</scope>
    <source>
        <strain evidence="2 3">CBS 13917</strain>
    </source>
</reference>
<evidence type="ECO:0000313" key="3">
    <source>
        <dbReference type="Proteomes" id="UP001388673"/>
    </source>
</evidence>
<feature type="region of interest" description="Disordered" evidence="1">
    <location>
        <begin position="317"/>
        <end position="336"/>
    </location>
</feature>
<dbReference type="KEGG" id="kne:92180203"/>
<dbReference type="GeneID" id="92180203"/>
<dbReference type="Proteomes" id="UP001388673">
    <property type="component" value="Unassembled WGS sequence"/>
</dbReference>
<evidence type="ECO:0000313" key="2">
    <source>
        <dbReference type="EMBL" id="KAK8858716.1"/>
    </source>
</evidence>